<evidence type="ECO:0000313" key="10">
    <source>
        <dbReference type="Proteomes" id="UP000000852"/>
    </source>
</evidence>
<evidence type="ECO:0000313" key="9">
    <source>
        <dbReference type="EMBL" id="ACU04555.1"/>
    </source>
</evidence>
<evidence type="ECO:0000256" key="6">
    <source>
        <dbReference type="PROSITE-ProRule" id="PRU00339"/>
    </source>
</evidence>
<dbReference type="HOGENOM" id="CLU_015553_3_0_10"/>
<reference evidence="9 10" key="1">
    <citation type="journal article" date="2009" name="Stand. Genomic Sci.">
        <title>Complete genome sequence of Pedobacter heparinus type strain (HIM 762-3).</title>
        <authorList>
            <person name="Han C."/>
            <person name="Spring S."/>
            <person name="Lapidus A."/>
            <person name="Del Rio T.G."/>
            <person name="Tice H."/>
            <person name="Copeland A."/>
            <person name="Cheng J.F."/>
            <person name="Lucas S."/>
            <person name="Chen F."/>
            <person name="Nolan M."/>
            <person name="Bruce D."/>
            <person name="Goodwin L."/>
            <person name="Pitluck S."/>
            <person name="Ivanova N."/>
            <person name="Mavromatis K."/>
            <person name="Mikhailova N."/>
            <person name="Pati A."/>
            <person name="Chen A."/>
            <person name="Palaniappan K."/>
            <person name="Land M."/>
            <person name="Hauser L."/>
            <person name="Chang Y.J."/>
            <person name="Jeffries C.C."/>
            <person name="Saunders E."/>
            <person name="Chertkov O."/>
            <person name="Brettin T."/>
            <person name="Goker M."/>
            <person name="Rohde M."/>
            <person name="Bristow J."/>
            <person name="Eisen J.A."/>
            <person name="Markowitz V."/>
            <person name="Hugenholtz P."/>
            <person name="Kyrpides N.C."/>
            <person name="Klenk H.P."/>
            <person name="Detter J.C."/>
        </authorList>
    </citation>
    <scope>NUCLEOTIDE SEQUENCE [LARGE SCALE GENOMIC DNA]</scope>
    <source>
        <strain evidence="10">ATCC 13125 / DSM 2366 / CIP 104194 / JCM 7457 / NBRC 12017 / NCIMB 9290 / NRRL B-14731 / HIM 762-3</strain>
    </source>
</reference>
<dbReference type="Gene3D" id="1.25.40.390">
    <property type="match status" value="1"/>
</dbReference>
<dbReference type="InterPro" id="IPR033985">
    <property type="entry name" value="SusD-like_N"/>
</dbReference>
<comment type="similarity">
    <text evidence="2">Belongs to the SusD family.</text>
</comment>
<dbReference type="PROSITE" id="PS50005">
    <property type="entry name" value="TPR"/>
    <property type="match status" value="1"/>
</dbReference>
<dbReference type="InterPro" id="IPR011990">
    <property type="entry name" value="TPR-like_helical_dom_sf"/>
</dbReference>
<feature type="domain" description="RagB/SusD" evidence="7">
    <location>
        <begin position="338"/>
        <end position="416"/>
    </location>
</feature>
<evidence type="ECO:0000259" key="8">
    <source>
        <dbReference type="Pfam" id="PF14322"/>
    </source>
</evidence>
<dbReference type="RefSeq" id="WP_015808167.1">
    <property type="nucleotide sequence ID" value="NC_013061.1"/>
</dbReference>
<evidence type="ECO:0008006" key="11">
    <source>
        <dbReference type="Google" id="ProtNLM"/>
    </source>
</evidence>
<keyword evidence="6" id="KW-0802">TPR repeat</keyword>
<accession>C6XYS3</accession>
<keyword evidence="10" id="KW-1185">Reference proteome</keyword>
<dbReference type="EMBL" id="CP001681">
    <property type="protein sequence ID" value="ACU04555.1"/>
    <property type="molecule type" value="Genomic_DNA"/>
</dbReference>
<comment type="subcellular location">
    <subcellularLocation>
        <location evidence="1">Cell outer membrane</location>
    </subcellularLocation>
</comment>
<dbReference type="KEGG" id="phe:Phep_2351"/>
<dbReference type="InterPro" id="IPR019734">
    <property type="entry name" value="TPR_rpt"/>
</dbReference>
<keyword evidence="3" id="KW-0732">Signal</keyword>
<sequence length="454" mass="51400">MKIKNILTLMACVVYIGLSAGCKKYLEVKSDSKLLVPSKLNEIQGILDDVGQMNNQRTPAYGETSAGDFFIPEIGSLNQLVRDVYVWKKVDYRFPNDWSAGYLPVFNANLSLELLNKVPRELKNSTEWDNVRGSALFFRSYYFYLLTTQFGLGYDPSSSKTDLGIVLRLGSDFNVSSVRATVSESLQQAISDAVAASELLPDEPLVLTRPSKSAAYAQLSRIYLYMRDYEKALFYADKCLKIKSALIDFNADADILGLSLNVPFRKFNKEIIFYSEMSNGFSLQAPSTARIDTLLYASYGANDLRKIAYFRVNGIYRQFKGSYSSSASLLFTGLATDEIYLNRAECRAWTGDLDGAMADLNLLLKKRWKNTVSYIPINANDKPDALKKIRTERRKELLMRNLRWADLKRYNKEGEGIKLERLINGVSYFLEPNDKFYAIPLPSDIIELTGIPQN</sequence>
<protein>
    <recommendedName>
        <fullName evidence="11">RagB/SusD domain protein</fullName>
    </recommendedName>
</protein>
<dbReference type="GO" id="GO:0009279">
    <property type="term" value="C:cell outer membrane"/>
    <property type="evidence" value="ECO:0007669"/>
    <property type="project" value="UniProtKB-SubCell"/>
</dbReference>
<keyword evidence="5" id="KW-0998">Cell outer membrane</keyword>
<dbReference type="eggNOG" id="COG1834">
    <property type="taxonomic scope" value="Bacteria"/>
</dbReference>
<dbReference type="Proteomes" id="UP000000852">
    <property type="component" value="Chromosome"/>
</dbReference>
<evidence type="ECO:0000256" key="4">
    <source>
        <dbReference type="ARBA" id="ARBA00023136"/>
    </source>
</evidence>
<dbReference type="Pfam" id="PF14322">
    <property type="entry name" value="SusD-like_3"/>
    <property type="match status" value="1"/>
</dbReference>
<dbReference type="STRING" id="485917.Phep_2351"/>
<dbReference type="OrthoDB" id="653598at2"/>
<gene>
    <name evidence="9" type="ordered locus">Phep_2351</name>
</gene>
<feature type="repeat" description="TPR" evidence="6">
    <location>
        <begin position="213"/>
        <end position="246"/>
    </location>
</feature>
<evidence type="ECO:0000256" key="2">
    <source>
        <dbReference type="ARBA" id="ARBA00006275"/>
    </source>
</evidence>
<feature type="domain" description="SusD-like N-terminal" evidence="8">
    <location>
        <begin position="24"/>
        <end position="224"/>
    </location>
</feature>
<name>C6XYS3_PEDHD</name>
<evidence type="ECO:0000256" key="1">
    <source>
        <dbReference type="ARBA" id="ARBA00004442"/>
    </source>
</evidence>
<dbReference type="SUPFAM" id="SSF48452">
    <property type="entry name" value="TPR-like"/>
    <property type="match status" value="1"/>
</dbReference>
<evidence type="ECO:0000256" key="5">
    <source>
        <dbReference type="ARBA" id="ARBA00023237"/>
    </source>
</evidence>
<evidence type="ECO:0000256" key="3">
    <source>
        <dbReference type="ARBA" id="ARBA00022729"/>
    </source>
</evidence>
<dbReference type="Pfam" id="PF07980">
    <property type="entry name" value="SusD_RagB"/>
    <property type="match status" value="1"/>
</dbReference>
<evidence type="ECO:0000259" key="7">
    <source>
        <dbReference type="Pfam" id="PF07980"/>
    </source>
</evidence>
<dbReference type="AlphaFoldDB" id="C6XYS3"/>
<keyword evidence="4" id="KW-0472">Membrane</keyword>
<proteinExistence type="inferred from homology"/>
<dbReference type="PROSITE" id="PS51257">
    <property type="entry name" value="PROKAR_LIPOPROTEIN"/>
    <property type="match status" value="1"/>
</dbReference>
<organism evidence="9 10">
    <name type="scientific">Pedobacter heparinus (strain ATCC 13125 / DSM 2366 / CIP 104194 / JCM 7457 / NBRC 12017 / NCIMB 9290 / NRRL B-14731 / HIM 762-3)</name>
    <dbReference type="NCBI Taxonomy" id="485917"/>
    <lineage>
        <taxon>Bacteria</taxon>
        <taxon>Pseudomonadati</taxon>
        <taxon>Bacteroidota</taxon>
        <taxon>Sphingobacteriia</taxon>
        <taxon>Sphingobacteriales</taxon>
        <taxon>Sphingobacteriaceae</taxon>
        <taxon>Pedobacter</taxon>
    </lineage>
</organism>
<dbReference type="InterPro" id="IPR012944">
    <property type="entry name" value="SusD_RagB_dom"/>
</dbReference>